<gene>
    <name evidence="9" type="primary">trpF</name>
    <name evidence="11" type="ORF">A2557_12740</name>
</gene>
<evidence type="ECO:0000313" key="12">
    <source>
        <dbReference type="Proteomes" id="UP000177583"/>
    </source>
</evidence>
<feature type="domain" description="N-(5'phosphoribosyl) anthranilate isomerase (PRAI)" evidence="10">
    <location>
        <begin position="7"/>
        <end position="202"/>
    </location>
</feature>
<dbReference type="EC" id="5.3.1.24" evidence="3 9"/>
<evidence type="ECO:0000313" key="11">
    <source>
        <dbReference type="EMBL" id="OGG99457.1"/>
    </source>
</evidence>
<dbReference type="InterPro" id="IPR044643">
    <property type="entry name" value="TrpF_fam"/>
</dbReference>
<evidence type="ECO:0000256" key="6">
    <source>
        <dbReference type="ARBA" id="ARBA00022822"/>
    </source>
</evidence>
<comment type="pathway">
    <text evidence="2 9">Amino-acid biosynthesis; L-tryptophan biosynthesis; L-tryptophan from chorismate: step 3/5.</text>
</comment>
<dbReference type="PANTHER" id="PTHR42894">
    <property type="entry name" value="N-(5'-PHOSPHORIBOSYL)ANTHRANILATE ISOMERASE"/>
    <property type="match status" value="1"/>
</dbReference>
<dbReference type="CDD" id="cd00405">
    <property type="entry name" value="PRAI"/>
    <property type="match status" value="1"/>
</dbReference>
<name>A0A1F6GN00_9PROT</name>
<organism evidence="11 12">
    <name type="scientific">Candidatus Lambdaproteobacteria bacterium RIFOXYD2_FULL_56_26</name>
    <dbReference type="NCBI Taxonomy" id="1817773"/>
    <lineage>
        <taxon>Bacteria</taxon>
        <taxon>Pseudomonadati</taxon>
        <taxon>Pseudomonadota</taxon>
        <taxon>Candidatus Lambdaproteobacteria</taxon>
    </lineage>
</organism>
<reference evidence="11 12" key="1">
    <citation type="journal article" date="2016" name="Nat. Commun.">
        <title>Thousands of microbial genomes shed light on interconnected biogeochemical processes in an aquifer system.</title>
        <authorList>
            <person name="Anantharaman K."/>
            <person name="Brown C.T."/>
            <person name="Hug L.A."/>
            <person name="Sharon I."/>
            <person name="Castelle C.J."/>
            <person name="Probst A.J."/>
            <person name="Thomas B.C."/>
            <person name="Singh A."/>
            <person name="Wilkins M.J."/>
            <person name="Karaoz U."/>
            <person name="Brodie E.L."/>
            <person name="Williams K.H."/>
            <person name="Hubbard S.S."/>
            <person name="Banfield J.F."/>
        </authorList>
    </citation>
    <scope>NUCLEOTIDE SEQUENCE [LARGE SCALE GENOMIC DNA]</scope>
</reference>
<dbReference type="PANTHER" id="PTHR42894:SF1">
    <property type="entry name" value="N-(5'-PHOSPHORIBOSYL)ANTHRANILATE ISOMERASE"/>
    <property type="match status" value="1"/>
</dbReference>
<dbReference type="InterPro" id="IPR001240">
    <property type="entry name" value="PRAI_dom"/>
</dbReference>
<dbReference type="GO" id="GO:0000162">
    <property type="term" value="P:L-tryptophan biosynthetic process"/>
    <property type="evidence" value="ECO:0007669"/>
    <property type="project" value="UniProtKB-UniRule"/>
</dbReference>
<dbReference type="SUPFAM" id="SSF51366">
    <property type="entry name" value="Ribulose-phoshate binding barrel"/>
    <property type="match status" value="1"/>
</dbReference>
<keyword evidence="6 9" id="KW-0822">Tryptophan biosynthesis</keyword>
<evidence type="ECO:0000256" key="4">
    <source>
        <dbReference type="ARBA" id="ARBA00022272"/>
    </source>
</evidence>
<comment type="catalytic activity">
    <reaction evidence="1 9">
        <text>N-(5-phospho-beta-D-ribosyl)anthranilate = 1-(2-carboxyphenylamino)-1-deoxy-D-ribulose 5-phosphate</text>
        <dbReference type="Rhea" id="RHEA:21540"/>
        <dbReference type="ChEBI" id="CHEBI:18277"/>
        <dbReference type="ChEBI" id="CHEBI:58613"/>
        <dbReference type="EC" id="5.3.1.24"/>
    </reaction>
</comment>
<dbReference type="Proteomes" id="UP000177583">
    <property type="component" value="Unassembled WGS sequence"/>
</dbReference>
<keyword evidence="8 9" id="KW-0413">Isomerase</keyword>
<dbReference type="EMBL" id="MFNF01000057">
    <property type="protein sequence ID" value="OGG99457.1"/>
    <property type="molecule type" value="Genomic_DNA"/>
</dbReference>
<dbReference type="InterPro" id="IPR011060">
    <property type="entry name" value="RibuloseP-bd_barrel"/>
</dbReference>
<evidence type="ECO:0000256" key="5">
    <source>
        <dbReference type="ARBA" id="ARBA00022605"/>
    </source>
</evidence>
<comment type="caution">
    <text evidence="11">The sequence shown here is derived from an EMBL/GenBank/DDBJ whole genome shotgun (WGS) entry which is preliminary data.</text>
</comment>
<evidence type="ECO:0000256" key="9">
    <source>
        <dbReference type="HAMAP-Rule" id="MF_00135"/>
    </source>
</evidence>
<dbReference type="UniPathway" id="UPA00035">
    <property type="reaction ID" value="UER00042"/>
</dbReference>
<evidence type="ECO:0000256" key="2">
    <source>
        <dbReference type="ARBA" id="ARBA00004664"/>
    </source>
</evidence>
<dbReference type="Gene3D" id="3.20.20.70">
    <property type="entry name" value="Aldolase class I"/>
    <property type="match status" value="1"/>
</dbReference>
<dbReference type="Pfam" id="PF00697">
    <property type="entry name" value="PRAI"/>
    <property type="match status" value="1"/>
</dbReference>
<keyword evidence="5 9" id="KW-0028">Amino-acid biosynthesis</keyword>
<protein>
    <recommendedName>
        <fullName evidence="4 9">N-(5'-phosphoribosyl)anthranilate isomerase</fullName>
        <shortName evidence="9">PRAI</shortName>
        <ecNumber evidence="3 9">5.3.1.24</ecNumber>
    </recommendedName>
</protein>
<comment type="similarity">
    <text evidence="9">Belongs to the TrpF family.</text>
</comment>
<evidence type="ECO:0000256" key="8">
    <source>
        <dbReference type="ARBA" id="ARBA00023235"/>
    </source>
</evidence>
<evidence type="ECO:0000259" key="10">
    <source>
        <dbReference type="Pfam" id="PF00697"/>
    </source>
</evidence>
<dbReference type="InterPro" id="IPR013785">
    <property type="entry name" value="Aldolase_TIM"/>
</dbReference>
<evidence type="ECO:0000256" key="7">
    <source>
        <dbReference type="ARBA" id="ARBA00023141"/>
    </source>
</evidence>
<accession>A0A1F6GN00</accession>
<evidence type="ECO:0000256" key="1">
    <source>
        <dbReference type="ARBA" id="ARBA00001164"/>
    </source>
</evidence>
<evidence type="ECO:0000256" key="3">
    <source>
        <dbReference type="ARBA" id="ARBA00012572"/>
    </source>
</evidence>
<dbReference type="GO" id="GO:0004640">
    <property type="term" value="F:phosphoribosylanthranilate isomerase activity"/>
    <property type="evidence" value="ECO:0007669"/>
    <property type="project" value="UniProtKB-UniRule"/>
</dbReference>
<keyword evidence="7 9" id="KW-0057">Aromatic amino acid biosynthesis</keyword>
<dbReference type="HAMAP" id="MF_00135">
    <property type="entry name" value="PRAI"/>
    <property type="match status" value="1"/>
</dbReference>
<dbReference type="AlphaFoldDB" id="A0A1F6GN00"/>
<proteinExistence type="inferred from homology"/>
<sequence>MNPVRLKVCGITDPDQGRVIALMGADALGFILAPRSPRYVAPEELPRLLAGLPPLVKTVGVFVDRPKQEVLEIAKTYGLDLVQLHGQESPADCRWLTQRGQAWIKAIRVGGAQDLEGLEGYGPGPFLLDTKNDKAQGGTGETFDWSLARAFCRNRLVLLAGGLKPGNLQAAVQTVRPYGVDLNSGLETAPGVKDLEQVAQAIKILRNR</sequence>
<dbReference type="NCBIfam" id="NF002298">
    <property type="entry name" value="PRK01222.1-4"/>
    <property type="match status" value="1"/>
</dbReference>